<dbReference type="Proteomes" id="UP001164745">
    <property type="component" value="Chromosome"/>
</dbReference>
<dbReference type="Gene3D" id="3.40.1710.10">
    <property type="entry name" value="abc type-2 transporter like domain"/>
    <property type="match status" value="1"/>
</dbReference>
<name>A0ABY7BFA7_9FIRM</name>
<dbReference type="InterPro" id="IPR013525">
    <property type="entry name" value="ABC2_TM"/>
</dbReference>
<evidence type="ECO:0000256" key="4">
    <source>
        <dbReference type="ARBA" id="ARBA00023136"/>
    </source>
</evidence>
<dbReference type="Pfam" id="PF12698">
    <property type="entry name" value="ABC2_membrane_3"/>
    <property type="match status" value="1"/>
</dbReference>
<feature type="transmembrane region" description="Helical" evidence="5">
    <location>
        <begin position="282"/>
        <end position="309"/>
    </location>
</feature>
<dbReference type="EMBL" id="CP113864">
    <property type="protein sequence ID" value="WAM31488.1"/>
    <property type="molecule type" value="Genomic_DNA"/>
</dbReference>
<feature type="domain" description="ABC-2 type transporter transmembrane" evidence="6">
    <location>
        <begin position="34"/>
        <end position="385"/>
    </location>
</feature>
<feature type="transmembrane region" description="Helical" evidence="5">
    <location>
        <begin position="315"/>
        <end position="333"/>
    </location>
</feature>
<accession>A0ABY7BFA7</accession>
<dbReference type="RefSeq" id="WP_045166088.1">
    <property type="nucleotide sequence ID" value="NZ_CP113864.1"/>
</dbReference>
<keyword evidence="2 5" id="KW-0812">Transmembrane</keyword>
<keyword evidence="3 5" id="KW-1133">Transmembrane helix</keyword>
<keyword evidence="8" id="KW-1185">Reference proteome</keyword>
<feature type="transmembrane region" description="Helical" evidence="5">
    <location>
        <begin position="25"/>
        <end position="48"/>
    </location>
</feature>
<sequence>MRINMKHVWIVFKKELKDAFRDRKALLVGIVLPMLFIPVIFIISTVAAKSAYEVKLQKTPIAVLGKENSKMLTQMIQKSEFQMVDSKNPKKDLQDGNIKAVLIIPKDFEKLILQEKQVQVKILTNDADMKFSNVGSMLTEMINNLSKEITKRRLIQKNLDPSIIEPIVIKKENVAPPQKQSATFLSFLLPMFLTLWVAVGGMNAAIDITAGEKERGTLEPLLTTAATRTSLVTGKYLAVSFMALLAGFSSLVGVIVSFIALPNVLGSALKNGPILDYKVSPLTILIMLIVVILTAIIFAAIEVAIAAYARSFKEGQTYLSPISIIVVIPPYLTMYKMPNELTSTYFVLPLVNAISILKELIYDIINLQHLALFVVSSLVYIAISISFASKMFENEKVLFRS</sequence>
<dbReference type="PANTHER" id="PTHR43471:SF3">
    <property type="entry name" value="ABC TRANSPORTER PERMEASE PROTEIN NATB"/>
    <property type="match status" value="1"/>
</dbReference>
<evidence type="ECO:0000256" key="1">
    <source>
        <dbReference type="ARBA" id="ARBA00004141"/>
    </source>
</evidence>
<proteinExistence type="predicted"/>
<comment type="subcellular location">
    <subcellularLocation>
        <location evidence="1">Membrane</location>
        <topology evidence="1">Multi-pass membrane protein</topology>
    </subcellularLocation>
</comment>
<feature type="transmembrane region" description="Helical" evidence="5">
    <location>
        <begin position="184"/>
        <end position="206"/>
    </location>
</feature>
<organism evidence="7 8">
    <name type="scientific">Caldicellulosiruptor naganoensis</name>
    <dbReference type="NCBI Taxonomy" id="29324"/>
    <lineage>
        <taxon>Bacteria</taxon>
        <taxon>Bacillati</taxon>
        <taxon>Bacillota</taxon>
        <taxon>Bacillota incertae sedis</taxon>
        <taxon>Caldicellulosiruptorales</taxon>
        <taxon>Caldicellulosiruptoraceae</taxon>
        <taxon>Caldicellulosiruptor</taxon>
    </lineage>
</organism>
<reference evidence="7" key="1">
    <citation type="submission" date="2022-12" db="EMBL/GenBank/DDBJ databases">
        <authorList>
            <person name="Bing R.G."/>
            <person name="Willard D.J."/>
            <person name="Manesh M.J.H."/>
            <person name="Laemthong T."/>
            <person name="Crosby J.R."/>
            <person name="Kelly R.M."/>
        </authorList>
    </citation>
    <scope>NUCLEOTIDE SEQUENCE</scope>
    <source>
        <strain evidence="7">DSM 8991</strain>
    </source>
</reference>
<protein>
    <submittedName>
        <fullName evidence="7">ABC transporter permease</fullName>
    </submittedName>
</protein>
<evidence type="ECO:0000313" key="8">
    <source>
        <dbReference type="Proteomes" id="UP001164745"/>
    </source>
</evidence>
<evidence type="ECO:0000256" key="2">
    <source>
        <dbReference type="ARBA" id="ARBA00022692"/>
    </source>
</evidence>
<evidence type="ECO:0000256" key="3">
    <source>
        <dbReference type="ARBA" id="ARBA00022989"/>
    </source>
</evidence>
<evidence type="ECO:0000313" key="7">
    <source>
        <dbReference type="EMBL" id="WAM31488.1"/>
    </source>
</evidence>
<evidence type="ECO:0000256" key="5">
    <source>
        <dbReference type="SAM" id="Phobius"/>
    </source>
</evidence>
<feature type="transmembrane region" description="Helical" evidence="5">
    <location>
        <begin position="236"/>
        <end position="261"/>
    </location>
</feature>
<keyword evidence="4 5" id="KW-0472">Membrane</keyword>
<evidence type="ECO:0000259" key="6">
    <source>
        <dbReference type="Pfam" id="PF12698"/>
    </source>
</evidence>
<gene>
    <name evidence="7" type="ORF">OTJ99_002371</name>
</gene>
<feature type="transmembrane region" description="Helical" evidence="5">
    <location>
        <begin position="371"/>
        <end position="392"/>
    </location>
</feature>
<dbReference type="PANTHER" id="PTHR43471">
    <property type="entry name" value="ABC TRANSPORTER PERMEASE"/>
    <property type="match status" value="1"/>
</dbReference>